<evidence type="ECO:0000256" key="1">
    <source>
        <dbReference type="ARBA" id="ARBA00023157"/>
    </source>
</evidence>
<evidence type="ECO:0000313" key="6">
    <source>
        <dbReference type="RefSeq" id="XP_023386925.1"/>
    </source>
</evidence>
<evidence type="ECO:0000256" key="3">
    <source>
        <dbReference type="SAM" id="MobiDB-lite"/>
    </source>
</evidence>
<sequence>MTQRCACAGGAAARWLLGASQRPLPRLSLPPSRPRPLGLSAPWRDSALSAPGEAFAIATASVQASAFQNLPPSSPSLLFQLRGRWRRGRPSGLSENGGSEASRERPGFPAGAERRGLQTRRGQVYHARALRIKVFAREKSTILKFRHTWGIIFLEMGKVLEESSLLILYRAIRCGPCLRIAPAFSTMSNKYPQAVFLEVDVHQCQGTAATNNISATPTFLFFRNKVRIDQYQGADAVGLEEKIKQHLENDPGSNEDTDIPKGYMDLMPFINKAGCECLNESDEHGFDNCLRKDMTFLESDCDEQLLITVAFNQPVKLYSMKFQGPDNGQGPKYVKIFINLPRSMDFEEAERSEPTQALELTEDDIKEDGIVPLRYVKFQNVNSVTIFVQSNQGEEETTRISYFTFIGTPVQATNMNDFKRVVGKKGESH</sequence>
<organism evidence="5 7">
    <name type="scientific">Pteropus vampyrus</name>
    <name type="common">Large flying fox</name>
    <dbReference type="NCBI Taxonomy" id="132908"/>
    <lineage>
        <taxon>Eukaryota</taxon>
        <taxon>Metazoa</taxon>
        <taxon>Chordata</taxon>
        <taxon>Craniata</taxon>
        <taxon>Vertebrata</taxon>
        <taxon>Euteleostomi</taxon>
        <taxon>Mammalia</taxon>
        <taxon>Eutheria</taxon>
        <taxon>Laurasiatheria</taxon>
        <taxon>Chiroptera</taxon>
        <taxon>Yinpterochiroptera</taxon>
        <taxon>Pteropodoidea</taxon>
        <taxon>Pteropodidae</taxon>
        <taxon>Pteropodinae</taxon>
        <taxon>Pteropus</taxon>
    </lineage>
</organism>
<dbReference type="GeneID" id="120584914"/>
<proteinExistence type="predicted"/>
<dbReference type="InterPro" id="IPR036249">
    <property type="entry name" value="Thioredoxin-like_sf"/>
</dbReference>
<keyword evidence="5" id="KW-1185">Reference proteome</keyword>
<dbReference type="Proteomes" id="UP000515202">
    <property type="component" value="Unplaced"/>
</dbReference>
<accession>A0A6P6CHI0</accession>
<dbReference type="CTD" id="9352"/>
<dbReference type="SUPFAM" id="SSF52833">
    <property type="entry name" value="Thioredoxin-like"/>
    <property type="match status" value="1"/>
</dbReference>
<dbReference type="InterPro" id="IPR037047">
    <property type="entry name" value="PITH_dom_sf"/>
</dbReference>
<feature type="compositionally biased region" description="Basic and acidic residues" evidence="3">
    <location>
        <begin position="101"/>
        <end position="116"/>
    </location>
</feature>
<gene>
    <name evidence="6 7" type="primary">TXNL1</name>
</gene>
<protein>
    <submittedName>
        <fullName evidence="6">Thioredoxin-like protein 1 isoform X1</fullName>
    </submittedName>
    <submittedName>
        <fullName evidence="7">Thioredoxin-like protein 1 isoform X2</fullName>
    </submittedName>
</protein>
<keyword evidence="2" id="KW-0676">Redox-active center</keyword>
<reference evidence="6 7" key="1">
    <citation type="submission" date="2025-04" db="UniProtKB">
        <authorList>
            <consortium name="RefSeq"/>
        </authorList>
    </citation>
    <scope>IDENTIFICATION</scope>
    <source>
        <tissue evidence="6 7">Kidney</tissue>
    </source>
</reference>
<feature type="region of interest" description="Disordered" evidence="3">
    <location>
        <begin position="89"/>
        <end position="116"/>
    </location>
</feature>
<evidence type="ECO:0000313" key="7">
    <source>
        <dbReference type="RefSeq" id="XP_023386926.1"/>
    </source>
</evidence>
<dbReference type="PROSITE" id="PS51532">
    <property type="entry name" value="PITH"/>
    <property type="match status" value="1"/>
</dbReference>
<name>A0A6P6CHI0_PTEVA</name>
<dbReference type="InterPro" id="IPR008979">
    <property type="entry name" value="Galactose-bd-like_sf"/>
</dbReference>
<dbReference type="SUPFAM" id="SSF49785">
    <property type="entry name" value="Galactose-binding domain-like"/>
    <property type="match status" value="1"/>
</dbReference>
<dbReference type="RefSeq" id="XP_023386925.1">
    <property type="nucleotide sequence ID" value="XM_023531157.1"/>
</dbReference>
<dbReference type="Pfam" id="PF00085">
    <property type="entry name" value="Thioredoxin"/>
    <property type="match status" value="1"/>
</dbReference>
<dbReference type="RefSeq" id="XP_039696926.1">
    <property type="nucleotide sequence ID" value="XM_039840992.1"/>
</dbReference>
<dbReference type="FunFam" id="2.60.120.470:FF:000001">
    <property type="entry name" value="Thioredoxin-like 1, isoform CRA_c"/>
    <property type="match status" value="1"/>
</dbReference>
<dbReference type="CDD" id="cd02947">
    <property type="entry name" value="TRX_family"/>
    <property type="match status" value="1"/>
</dbReference>
<evidence type="ECO:0000313" key="5">
    <source>
        <dbReference type="Proteomes" id="UP000515202"/>
    </source>
</evidence>
<dbReference type="Pfam" id="PF06201">
    <property type="entry name" value="PITH"/>
    <property type="match status" value="1"/>
</dbReference>
<dbReference type="KEGG" id="pgig:120584914"/>
<dbReference type="AlphaFoldDB" id="A0A6P6CHI0"/>
<dbReference type="InterPro" id="IPR010400">
    <property type="entry name" value="PITH_dom"/>
</dbReference>
<feature type="domain" description="PITH" evidence="4">
    <location>
        <begin position="255"/>
        <end position="425"/>
    </location>
</feature>
<keyword evidence="1" id="KW-1015">Disulfide bond</keyword>
<evidence type="ECO:0000259" key="4">
    <source>
        <dbReference type="PROSITE" id="PS51532"/>
    </source>
</evidence>
<dbReference type="GO" id="GO:0005737">
    <property type="term" value="C:cytoplasm"/>
    <property type="evidence" value="ECO:0007669"/>
    <property type="project" value="UniProtKB-ARBA"/>
</dbReference>
<evidence type="ECO:0000256" key="2">
    <source>
        <dbReference type="ARBA" id="ARBA00023284"/>
    </source>
</evidence>
<dbReference type="InterPro" id="IPR013766">
    <property type="entry name" value="Thioredoxin_domain"/>
</dbReference>
<dbReference type="Gene3D" id="2.60.120.470">
    <property type="entry name" value="PITH domain"/>
    <property type="match status" value="1"/>
</dbReference>
<dbReference type="GeneID" id="105292740"/>
<dbReference type="PANTHER" id="PTHR46115">
    <property type="entry name" value="THIOREDOXIN-LIKE PROTEIN 1"/>
    <property type="match status" value="1"/>
</dbReference>
<dbReference type="RefSeq" id="XP_023386926.1">
    <property type="nucleotide sequence ID" value="XM_023531158.1"/>
</dbReference>
<dbReference type="OrthoDB" id="2121326at2759"/>
<dbReference type="Gene3D" id="3.40.30.10">
    <property type="entry name" value="Glutaredoxin"/>
    <property type="match status" value="1"/>
</dbReference>